<keyword evidence="3" id="KW-0720">Serine protease</keyword>
<dbReference type="EMBL" id="QCYY01001931">
    <property type="protein sequence ID" value="ROT74128.1"/>
    <property type="molecule type" value="Genomic_DNA"/>
</dbReference>
<dbReference type="InterPro" id="IPR001375">
    <property type="entry name" value="Peptidase_S9_cat"/>
</dbReference>
<evidence type="ECO:0000256" key="3">
    <source>
        <dbReference type="ARBA" id="ARBA00022825"/>
    </source>
</evidence>
<dbReference type="Gene3D" id="3.40.50.1820">
    <property type="entry name" value="alpha/beta hydrolase"/>
    <property type="match status" value="1"/>
</dbReference>
<keyword evidence="2" id="KW-0378">Hydrolase</keyword>
<evidence type="ECO:0000256" key="1">
    <source>
        <dbReference type="ARBA" id="ARBA00010036"/>
    </source>
</evidence>
<dbReference type="OrthoDB" id="16520at2759"/>
<proteinExistence type="inferred from homology"/>
<organism evidence="8 9">
    <name type="scientific">Penaeus vannamei</name>
    <name type="common">Whiteleg shrimp</name>
    <name type="synonym">Litopenaeus vannamei</name>
    <dbReference type="NCBI Taxonomy" id="6689"/>
    <lineage>
        <taxon>Eukaryota</taxon>
        <taxon>Metazoa</taxon>
        <taxon>Ecdysozoa</taxon>
        <taxon>Arthropoda</taxon>
        <taxon>Crustacea</taxon>
        <taxon>Multicrustacea</taxon>
        <taxon>Malacostraca</taxon>
        <taxon>Eumalacostraca</taxon>
        <taxon>Eucarida</taxon>
        <taxon>Decapoda</taxon>
        <taxon>Dendrobranchiata</taxon>
        <taxon>Penaeoidea</taxon>
        <taxon>Penaeidae</taxon>
        <taxon>Penaeus</taxon>
    </lineage>
</organism>
<sequence length="375" mass="42524">MVYTLDDYNDLRDRVEEMAMPQVQTFRVELEGDNAYTYHVQLFLPPGLREDEITTYPMVKRNEKHRSPFTLPLPPSPRYAAPGTQAVTSKMVLSWGTYLASKKDIIYAMIDGRGSGFQGDKIKHEVYRALGGKEVDDQLAVARYLRDNLHFVDARRIAIWGWSYGGYVTTMALARDADEVFSCGIAVAPVSRWEHYDSVYTERYMGSPHVYPGSNYKGYEAADATKMAGNLKDKMFLLIHGTADDNVHYHHSMMLAKSLVDEGEGGSQMLNPFFPNISYRTVTSSPSPLPSHSSINPNTNPLEPHPQADQRTHPRFSLPLSPSQTYADENHGLAGVKEHLYKTMNKFLADCYRPTIKELYVHIKKKKDLEEIGYL</sequence>
<dbReference type="Proteomes" id="UP000283509">
    <property type="component" value="Unassembled WGS sequence"/>
</dbReference>
<keyword evidence="2" id="KW-0645">Protease</keyword>
<evidence type="ECO:0000256" key="6">
    <source>
        <dbReference type="SAM" id="MobiDB-lite"/>
    </source>
</evidence>
<feature type="compositionally biased region" description="Low complexity" evidence="6">
    <location>
        <begin position="284"/>
        <end position="294"/>
    </location>
</feature>
<keyword evidence="9" id="KW-1185">Reference proteome</keyword>
<feature type="region of interest" description="Disordered" evidence="6">
    <location>
        <begin position="284"/>
        <end position="324"/>
    </location>
</feature>
<dbReference type="GO" id="GO:0008239">
    <property type="term" value="F:dipeptidyl-peptidase activity"/>
    <property type="evidence" value="ECO:0007669"/>
    <property type="project" value="TreeGrafter"/>
</dbReference>
<dbReference type="AlphaFoldDB" id="A0A3R7QPT0"/>
<evidence type="ECO:0000313" key="9">
    <source>
        <dbReference type="Proteomes" id="UP000283509"/>
    </source>
</evidence>
<dbReference type="GO" id="GO:0004177">
    <property type="term" value="F:aminopeptidase activity"/>
    <property type="evidence" value="ECO:0007669"/>
    <property type="project" value="UniProtKB-KW"/>
</dbReference>
<keyword evidence="4" id="KW-0325">Glycoprotein</keyword>
<evidence type="ECO:0000256" key="4">
    <source>
        <dbReference type="ARBA" id="ARBA00023180"/>
    </source>
</evidence>
<dbReference type="PANTHER" id="PTHR11731">
    <property type="entry name" value="PROTEASE FAMILY S9B,C DIPEPTIDYL-PEPTIDASE IV-RELATED"/>
    <property type="match status" value="1"/>
</dbReference>
<evidence type="ECO:0000259" key="7">
    <source>
        <dbReference type="Pfam" id="PF00326"/>
    </source>
</evidence>
<dbReference type="SUPFAM" id="SSF53474">
    <property type="entry name" value="alpha/beta-Hydrolases"/>
    <property type="match status" value="1"/>
</dbReference>
<name>A0A3R7QPT0_PENVA</name>
<dbReference type="PANTHER" id="PTHR11731:SF200">
    <property type="entry name" value="DIPEPTIDYL PEPTIDASE 10, ISOFORM B"/>
    <property type="match status" value="1"/>
</dbReference>
<comment type="similarity">
    <text evidence="1">Belongs to the peptidase S9B family. DPPIV subfamily.</text>
</comment>
<dbReference type="GO" id="GO:0008236">
    <property type="term" value="F:serine-type peptidase activity"/>
    <property type="evidence" value="ECO:0007669"/>
    <property type="project" value="UniProtKB-KW"/>
</dbReference>
<gene>
    <name evidence="8" type="ORF">C7M84_007369</name>
</gene>
<dbReference type="InterPro" id="IPR029058">
    <property type="entry name" value="AB_hydrolase_fold"/>
</dbReference>
<protein>
    <recommendedName>
        <fullName evidence="5">Venom dipeptidyl peptidase 4</fullName>
    </recommendedName>
</protein>
<dbReference type="STRING" id="6689.A0A3R7QPT0"/>
<dbReference type="InterPro" id="IPR050278">
    <property type="entry name" value="Serine_Prot_S9B/DPPIV"/>
</dbReference>
<feature type="domain" description="Peptidase S9 prolyl oligopeptidase catalytic" evidence="7">
    <location>
        <begin position="93"/>
        <end position="269"/>
    </location>
</feature>
<dbReference type="GO" id="GO:0005886">
    <property type="term" value="C:plasma membrane"/>
    <property type="evidence" value="ECO:0007669"/>
    <property type="project" value="TreeGrafter"/>
</dbReference>
<accession>A0A3R7QPT0</accession>
<reference evidence="8 9" key="1">
    <citation type="submission" date="2018-04" db="EMBL/GenBank/DDBJ databases">
        <authorList>
            <person name="Zhang X."/>
            <person name="Yuan J."/>
            <person name="Li F."/>
            <person name="Xiang J."/>
        </authorList>
    </citation>
    <scope>NUCLEOTIDE SEQUENCE [LARGE SCALE GENOMIC DNA]</scope>
    <source>
        <tissue evidence="8">Muscle</tissue>
    </source>
</reference>
<evidence type="ECO:0000256" key="5">
    <source>
        <dbReference type="ARBA" id="ARBA00072929"/>
    </source>
</evidence>
<comment type="caution">
    <text evidence="8">The sequence shown here is derived from an EMBL/GenBank/DDBJ whole genome shotgun (WGS) entry which is preliminary data.</text>
</comment>
<dbReference type="FunFam" id="3.40.50.1820:FF:000003">
    <property type="entry name" value="Dipeptidyl peptidase 4"/>
    <property type="match status" value="1"/>
</dbReference>
<evidence type="ECO:0000256" key="2">
    <source>
        <dbReference type="ARBA" id="ARBA00022438"/>
    </source>
</evidence>
<evidence type="ECO:0000313" key="8">
    <source>
        <dbReference type="EMBL" id="ROT74128.1"/>
    </source>
</evidence>
<dbReference type="Pfam" id="PF00326">
    <property type="entry name" value="Peptidase_S9"/>
    <property type="match status" value="1"/>
</dbReference>
<dbReference type="GO" id="GO:0006508">
    <property type="term" value="P:proteolysis"/>
    <property type="evidence" value="ECO:0007669"/>
    <property type="project" value="InterPro"/>
</dbReference>
<keyword evidence="2" id="KW-0031">Aminopeptidase</keyword>
<reference evidence="8 9" key="2">
    <citation type="submission" date="2019-01" db="EMBL/GenBank/DDBJ databases">
        <title>The decoding of complex shrimp genome reveals the adaptation for benthos swimmer, frequently molting mechanism and breeding impact on genome.</title>
        <authorList>
            <person name="Sun Y."/>
            <person name="Gao Y."/>
            <person name="Yu Y."/>
        </authorList>
    </citation>
    <scope>NUCLEOTIDE SEQUENCE [LARGE SCALE GENOMIC DNA]</scope>
    <source>
        <tissue evidence="8">Muscle</tissue>
    </source>
</reference>